<keyword evidence="6" id="KW-0547">Nucleotide-binding</keyword>
<dbReference type="PANTHER" id="PTHR43134:SF3">
    <property type="entry name" value="FLAGELLAR BIOSYNTHESIS PROTEIN FLHF"/>
    <property type="match status" value="1"/>
</dbReference>
<keyword evidence="10" id="KW-0472">Membrane</keyword>
<keyword evidence="9" id="KW-0342">GTP-binding</keyword>
<keyword evidence="11" id="KW-1006">Bacterial flagellum protein export</keyword>
<comment type="similarity">
    <text evidence="2">Belongs to the GTP-binding SRP family.</text>
</comment>
<proteinExistence type="inferred from homology"/>
<dbReference type="FunFam" id="3.40.50.300:FF:000695">
    <property type="entry name" value="Flagellar biosynthesis regulator FlhF"/>
    <property type="match status" value="1"/>
</dbReference>
<dbReference type="SMART" id="SM00382">
    <property type="entry name" value="AAA"/>
    <property type="match status" value="1"/>
</dbReference>
<dbReference type="Pfam" id="PF00448">
    <property type="entry name" value="SRP54"/>
    <property type="match status" value="1"/>
</dbReference>
<evidence type="ECO:0000256" key="7">
    <source>
        <dbReference type="ARBA" id="ARBA00022795"/>
    </source>
</evidence>
<gene>
    <name evidence="17" type="primary">flhF</name>
    <name evidence="17" type="ORF">K3F53_11520</name>
    <name evidence="18" type="ORF">SAMN04489735_1001195</name>
</gene>
<evidence type="ECO:0000313" key="17">
    <source>
        <dbReference type="EMBL" id="QYY41564.1"/>
    </source>
</evidence>
<dbReference type="InterPro" id="IPR000897">
    <property type="entry name" value="SRP54_GTPase_dom"/>
</dbReference>
<dbReference type="InterPro" id="IPR027417">
    <property type="entry name" value="P-loop_NTPase"/>
</dbReference>
<sequence>MRVKKYVVNSMAEALQQIRSDLGKDAVILTTKPIKTGGFLGMFRKRQLEVIAAIEPEEEKGAERSQKTMLSPSKHSRLSTPVPATKEETGEKAPFSAILQTAAFRTQSASNHDRKKEEQENRVSRELDEMRSMLWKLVMADTAGASLPKPFLPIRQRLIGQDVAQDIVGLIFEKVIKELELEKLQDERQVRQKVKETIIDIVREANSAHGPLRDTTAFVNVVGPTGVGKTTTLAKLAAESVLRDKKRIGMLTSDTYRMAAVEQLKTYANILNVPLKVVYSPEELATSVERLAGCDLLFMDTAGRNYRNKEYVDEINKLLQSPLPSETFLVLSLTAKHGDLETVVESFKETRIDKVIFTKIDETGTYGSILNLVVKYKLALSYFTTGQNVPDDIEIATPEKVATMLLGELCE</sequence>
<evidence type="ECO:0000256" key="14">
    <source>
        <dbReference type="SAM" id="MobiDB-lite"/>
    </source>
</evidence>
<dbReference type="GeneID" id="97142001"/>
<feature type="domain" description="SRP54-type proteins GTP-binding" evidence="16">
    <location>
        <begin position="216"/>
        <end position="407"/>
    </location>
</feature>
<dbReference type="PANTHER" id="PTHR43134">
    <property type="entry name" value="SIGNAL RECOGNITION PARTICLE RECEPTOR SUBUNIT ALPHA"/>
    <property type="match status" value="1"/>
</dbReference>
<keyword evidence="7" id="KW-1005">Bacterial flagellum biogenesis</keyword>
<evidence type="ECO:0000256" key="5">
    <source>
        <dbReference type="ARBA" id="ARBA00022475"/>
    </source>
</evidence>
<evidence type="ECO:0000259" key="16">
    <source>
        <dbReference type="SMART" id="SM00962"/>
    </source>
</evidence>
<keyword evidence="18" id="KW-0282">Flagellum</keyword>
<evidence type="ECO:0000256" key="13">
    <source>
        <dbReference type="NCBIfam" id="TIGR03499"/>
    </source>
</evidence>
<evidence type="ECO:0000259" key="15">
    <source>
        <dbReference type="SMART" id="SM00382"/>
    </source>
</evidence>
<keyword evidence="18" id="KW-0966">Cell projection</keyword>
<keyword evidence="20" id="KW-1185">Reference proteome</keyword>
<dbReference type="InterPro" id="IPR003593">
    <property type="entry name" value="AAA+_ATPase"/>
</dbReference>
<evidence type="ECO:0000256" key="9">
    <source>
        <dbReference type="ARBA" id="ARBA00023134"/>
    </source>
</evidence>
<dbReference type="CDD" id="cd17873">
    <property type="entry name" value="FlhF"/>
    <property type="match status" value="1"/>
</dbReference>
<dbReference type="EMBL" id="FNDE01000001">
    <property type="protein sequence ID" value="SDG70607.1"/>
    <property type="molecule type" value="Genomic_DNA"/>
</dbReference>
<dbReference type="Proteomes" id="UP000198956">
    <property type="component" value="Unassembled WGS sequence"/>
</dbReference>
<feature type="region of interest" description="Disordered" evidence="14">
    <location>
        <begin position="58"/>
        <end position="92"/>
    </location>
</feature>
<dbReference type="GO" id="GO:0015031">
    <property type="term" value="P:protein transport"/>
    <property type="evidence" value="ECO:0007669"/>
    <property type="project" value="UniProtKB-KW"/>
</dbReference>
<dbReference type="GO" id="GO:0044781">
    <property type="term" value="P:bacterial-type flagellum organization"/>
    <property type="evidence" value="ECO:0007669"/>
    <property type="project" value="UniProtKB-UniRule"/>
</dbReference>
<evidence type="ECO:0000256" key="11">
    <source>
        <dbReference type="ARBA" id="ARBA00023225"/>
    </source>
</evidence>
<dbReference type="Proteomes" id="UP000826616">
    <property type="component" value="Chromosome"/>
</dbReference>
<feature type="domain" description="AAA+ ATPase" evidence="15">
    <location>
        <begin position="215"/>
        <end position="362"/>
    </location>
</feature>
<dbReference type="EMBL" id="CP080764">
    <property type="protein sequence ID" value="QYY41564.1"/>
    <property type="molecule type" value="Genomic_DNA"/>
</dbReference>
<keyword evidence="4" id="KW-0813">Transport</keyword>
<dbReference type="InterPro" id="IPR020006">
    <property type="entry name" value="FlhF"/>
</dbReference>
<evidence type="ECO:0000313" key="20">
    <source>
        <dbReference type="Proteomes" id="UP000826616"/>
    </source>
</evidence>
<evidence type="ECO:0000313" key="19">
    <source>
        <dbReference type="Proteomes" id="UP000198956"/>
    </source>
</evidence>
<dbReference type="GO" id="GO:0005525">
    <property type="term" value="F:GTP binding"/>
    <property type="evidence" value="ECO:0007669"/>
    <property type="project" value="UniProtKB-UniRule"/>
</dbReference>
<keyword evidence="5" id="KW-1003">Cell membrane</keyword>
<reference evidence="17 20" key="2">
    <citation type="submission" date="2021-08" db="EMBL/GenBank/DDBJ databases">
        <title>Complete genome sequence of the strain Aneurinibacillus thermoaerophilus CCM 8960.</title>
        <authorList>
            <person name="Musilova J."/>
            <person name="Kourilova X."/>
            <person name="Pernicova I."/>
            <person name="Bezdicek M."/>
            <person name="Lengerova M."/>
            <person name="Obruca S."/>
            <person name="Sedlar K."/>
        </authorList>
    </citation>
    <scope>NUCLEOTIDE SEQUENCE [LARGE SCALE GENOMIC DNA]</scope>
    <source>
        <strain evidence="17 20">CCM 8960</strain>
    </source>
</reference>
<evidence type="ECO:0000256" key="6">
    <source>
        <dbReference type="ARBA" id="ARBA00022741"/>
    </source>
</evidence>
<evidence type="ECO:0000313" key="18">
    <source>
        <dbReference type="EMBL" id="SDG70607.1"/>
    </source>
</evidence>
<dbReference type="OrthoDB" id="9778554at2"/>
<organism evidence="18 19">
    <name type="scientific">Aneurinibacillus thermoaerophilus</name>
    <dbReference type="NCBI Taxonomy" id="143495"/>
    <lineage>
        <taxon>Bacteria</taxon>
        <taxon>Bacillati</taxon>
        <taxon>Bacillota</taxon>
        <taxon>Bacilli</taxon>
        <taxon>Bacillales</taxon>
        <taxon>Paenibacillaceae</taxon>
        <taxon>Aneurinibacillus group</taxon>
        <taxon>Aneurinibacillus</taxon>
    </lineage>
</organism>
<dbReference type="GO" id="GO:0005886">
    <property type="term" value="C:plasma membrane"/>
    <property type="evidence" value="ECO:0007669"/>
    <property type="project" value="UniProtKB-SubCell"/>
</dbReference>
<protein>
    <recommendedName>
        <fullName evidence="3 13">Flagellar biosynthesis protein FlhF</fullName>
    </recommendedName>
</protein>
<evidence type="ECO:0000256" key="8">
    <source>
        <dbReference type="ARBA" id="ARBA00022927"/>
    </source>
</evidence>
<dbReference type="AlphaFoldDB" id="A0A1G7WF23"/>
<dbReference type="InterPro" id="IPR047040">
    <property type="entry name" value="FlhF__GTPase_dom"/>
</dbReference>
<evidence type="ECO:0000256" key="12">
    <source>
        <dbReference type="ARBA" id="ARBA00025337"/>
    </source>
</evidence>
<dbReference type="GO" id="GO:0003924">
    <property type="term" value="F:GTPase activity"/>
    <property type="evidence" value="ECO:0007669"/>
    <property type="project" value="UniProtKB-UniRule"/>
</dbReference>
<evidence type="ECO:0000256" key="10">
    <source>
        <dbReference type="ARBA" id="ARBA00023136"/>
    </source>
</evidence>
<evidence type="ECO:0000256" key="1">
    <source>
        <dbReference type="ARBA" id="ARBA00004413"/>
    </source>
</evidence>
<evidence type="ECO:0000256" key="2">
    <source>
        <dbReference type="ARBA" id="ARBA00008531"/>
    </source>
</evidence>
<keyword evidence="8" id="KW-0653">Protein transport</keyword>
<dbReference type="SMART" id="SM00962">
    <property type="entry name" value="SRP54"/>
    <property type="match status" value="1"/>
</dbReference>
<dbReference type="Gene3D" id="1.20.120.1380">
    <property type="entry name" value="Flagellar FlhF biosynthesis protein, N domain"/>
    <property type="match status" value="1"/>
</dbReference>
<name>A0A1G7WF23_ANETH</name>
<dbReference type="SUPFAM" id="SSF52540">
    <property type="entry name" value="P-loop containing nucleoside triphosphate hydrolases"/>
    <property type="match status" value="1"/>
</dbReference>
<evidence type="ECO:0000256" key="3">
    <source>
        <dbReference type="ARBA" id="ARBA00014919"/>
    </source>
</evidence>
<dbReference type="GO" id="GO:0005047">
    <property type="term" value="F:signal recognition particle binding"/>
    <property type="evidence" value="ECO:0007669"/>
    <property type="project" value="TreeGrafter"/>
</dbReference>
<accession>A0A1G7WF23</accession>
<dbReference type="NCBIfam" id="TIGR03499">
    <property type="entry name" value="FlhF"/>
    <property type="match status" value="1"/>
</dbReference>
<dbReference type="GO" id="GO:0006614">
    <property type="term" value="P:SRP-dependent cotranslational protein targeting to membrane"/>
    <property type="evidence" value="ECO:0007669"/>
    <property type="project" value="UniProtKB-UniRule"/>
</dbReference>
<dbReference type="Gene3D" id="3.40.50.300">
    <property type="entry name" value="P-loop containing nucleotide triphosphate hydrolases"/>
    <property type="match status" value="1"/>
</dbReference>
<comment type="function">
    <text evidence="12">Necessary for flagellar biosynthesis. May be involved in translocation of the flagellum.</text>
</comment>
<evidence type="ECO:0000256" key="4">
    <source>
        <dbReference type="ARBA" id="ARBA00022448"/>
    </source>
</evidence>
<dbReference type="RefSeq" id="WP_057898423.1">
    <property type="nucleotide sequence ID" value="NZ_CP080764.1"/>
</dbReference>
<comment type="subcellular location">
    <subcellularLocation>
        <location evidence="1">Cell membrane</location>
        <topology evidence="1">Peripheral membrane protein</topology>
        <orientation evidence="1">Cytoplasmic side</orientation>
    </subcellularLocation>
</comment>
<reference evidence="18 19" key="1">
    <citation type="submission" date="2016-10" db="EMBL/GenBank/DDBJ databases">
        <authorList>
            <person name="de Groot N.N."/>
        </authorList>
    </citation>
    <scope>NUCLEOTIDE SEQUENCE [LARGE SCALE GENOMIC DNA]</scope>
    <source>
        <strain evidence="18 19">L 420-91</strain>
    </source>
</reference>
<keyword evidence="18" id="KW-0969">Cilium</keyword>